<dbReference type="InterPro" id="IPR028362">
    <property type="entry name" value="AlgI"/>
</dbReference>
<evidence type="ECO:0000256" key="4">
    <source>
        <dbReference type="ARBA" id="ARBA00016084"/>
    </source>
</evidence>
<proteinExistence type="inferred from homology"/>
<keyword evidence="11 13" id="KW-0012">Acyltransferase</keyword>
<feature type="transmembrane region" description="Helical" evidence="12">
    <location>
        <begin position="363"/>
        <end position="384"/>
    </location>
</feature>
<evidence type="ECO:0000256" key="3">
    <source>
        <dbReference type="ARBA" id="ARBA00010323"/>
    </source>
</evidence>
<dbReference type="PANTHER" id="PTHR13285">
    <property type="entry name" value="ACYLTRANSFERASE"/>
    <property type="match status" value="1"/>
</dbReference>
<evidence type="ECO:0000256" key="10">
    <source>
        <dbReference type="ARBA" id="ARBA00031030"/>
    </source>
</evidence>
<dbReference type="AlphaFoldDB" id="A0A1N6SJA6"/>
<comment type="subcellular location">
    <subcellularLocation>
        <location evidence="1">Cell membrane</location>
        <topology evidence="1">Multi-pass membrane protein</topology>
    </subcellularLocation>
</comment>
<keyword evidence="6 12" id="KW-0812">Transmembrane</keyword>
<keyword evidence="11 13" id="KW-0808">Transferase</keyword>
<evidence type="ECO:0000256" key="2">
    <source>
        <dbReference type="ARBA" id="ARBA00005182"/>
    </source>
</evidence>
<feature type="transmembrane region" description="Helical" evidence="12">
    <location>
        <begin position="46"/>
        <end position="65"/>
    </location>
</feature>
<dbReference type="InterPro" id="IPR004299">
    <property type="entry name" value="MBOAT_fam"/>
</dbReference>
<reference evidence="14" key="1">
    <citation type="submission" date="2017-01" db="EMBL/GenBank/DDBJ databases">
        <authorList>
            <person name="Varghese N."/>
            <person name="Submissions S."/>
        </authorList>
    </citation>
    <scope>NUCLEOTIDE SEQUENCE [LARGE SCALE GENOMIC DNA]</scope>
    <source>
        <strain evidence="14">ATCC 51758</strain>
    </source>
</reference>
<dbReference type="OrthoDB" id="139172at2"/>
<keyword evidence="14" id="KW-1185">Reference proteome</keyword>
<evidence type="ECO:0000256" key="6">
    <source>
        <dbReference type="ARBA" id="ARBA00022692"/>
    </source>
</evidence>
<keyword evidence="9 11" id="KW-0472">Membrane</keyword>
<name>A0A1N6SJA6_9RHOO</name>
<gene>
    <name evidence="13" type="ORF">SAMN05421829_104115</name>
</gene>
<evidence type="ECO:0000313" key="14">
    <source>
        <dbReference type="Proteomes" id="UP000186819"/>
    </source>
</evidence>
<dbReference type="EMBL" id="FTMD01000004">
    <property type="protein sequence ID" value="SIQ41198.1"/>
    <property type="molecule type" value="Genomic_DNA"/>
</dbReference>
<dbReference type="RefSeq" id="WP_076601479.1">
    <property type="nucleotide sequence ID" value="NZ_FTMD01000004.1"/>
</dbReference>
<dbReference type="Pfam" id="PF03062">
    <property type="entry name" value="MBOAT"/>
    <property type="match status" value="1"/>
</dbReference>
<dbReference type="GO" id="GO:0016746">
    <property type="term" value="F:acyltransferase activity"/>
    <property type="evidence" value="ECO:0007669"/>
    <property type="project" value="UniProtKB-KW"/>
</dbReference>
<feature type="transmembrane region" description="Helical" evidence="12">
    <location>
        <begin position="116"/>
        <end position="135"/>
    </location>
</feature>
<protein>
    <recommendedName>
        <fullName evidence="4">Probable alginate O-acetylase AlgI</fullName>
    </recommendedName>
    <alternativeName>
        <fullName evidence="10">Alginate biosynthesis protein AlgI</fullName>
    </alternativeName>
</protein>
<feature type="transmembrane region" description="Helical" evidence="12">
    <location>
        <begin position="404"/>
        <end position="429"/>
    </location>
</feature>
<dbReference type="PIRSF" id="PIRSF500217">
    <property type="entry name" value="AlgI"/>
    <property type="match status" value="1"/>
</dbReference>
<feature type="transmembrane region" description="Helical" evidence="12">
    <location>
        <begin position="450"/>
        <end position="473"/>
    </location>
</feature>
<dbReference type="InterPro" id="IPR024194">
    <property type="entry name" value="Ac/AlaTfrase_AlgI/DltB"/>
</dbReference>
<evidence type="ECO:0000256" key="12">
    <source>
        <dbReference type="SAM" id="Phobius"/>
    </source>
</evidence>
<dbReference type="PANTHER" id="PTHR13285:SF18">
    <property type="entry name" value="PROTEIN-CYSTEINE N-PALMITOYLTRANSFERASE RASP"/>
    <property type="match status" value="1"/>
</dbReference>
<feature type="transmembrane region" description="Helical" evidence="12">
    <location>
        <begin position="313"/>
        <end position="343"/>
    </location>
</feature>
<dbReference type="STRING" id="34027.SAMN05421829_104115"/>
<organism evidence="13 14">
    <name type="scientific">Aromatoleum tolulyticum</name>
    <dbReference type="NCBI Taxonomy" id="34027"/>
    <lineage>
        <taxon>Bacteria</taxon>
        <taxon>Pseudomonadati</taxon>
        <taxon>Pseudomonadota</taxon>
        <taxon>Betaproteobacteria</taxon>
        <taxon>Rhodocyclales</taxon>
        <taxon>Rhodocyclaceae</taxon>
        <taxon>Aromatoleum</taxon>
    </lineage>
</organism>
<evidence type="ECO:0000256" key="1">
    <source>
        <dbReference type="ARBA" id="ARBA00004651"/>
    </source>
</evidence>
<dbReference type="GO" id="GO:0042121">
    <property type="term" value="P:alginic acid biosynthetic process"/>
    <property type="evidence" value="ECO:0007669"/>
    <property type="project" value="UniProtKB-KW"/>
</dbReference>
<dbReference type="GO" id="GO:0005886">
    <property type="term" value="C:plasma membrane"/>
    <property type="evidence" value="ECO:0007669"/>
    <property type="project" value="UniProtKB-SubCell"/>
</dbReference>
<accession>A0A1N6SJA6</accession>
<dbReference type="PIRSF" id="PIRSF016636">
    <property type="entry name" value="AlgI_DltB"/>
    <property type="match status" value="1"/>
</dbReference>
<dbReference type="InterPro" id="IPR051085">
    <property type="entry name" value="MB_O-acyltransferase"/>
</dbReference>
<keyword evidence="5 11" id="KW-1003">Cell membrane</keyword>
<dbReference type="Proteomes" id="UP000186819">
    <property type="component" value="Unassembled WGS sequence"/>
</dbReference>
<comment type="pathway">
    <text evidence="2">Glycan biosynthesis; alginate biosynthesis.</text>
</comment>
<sequence length="475" mass="52742">MSFQSLHFLLFLCAVFALNRHFLHRPDARKNVLLAASYYFYMCWDWRYAGLLLLMSAVNFVAGRRIHDSADARGRKLWLAVSLGVSLGVLACFKYANFFIDSAARLAASFGFAADLPVLQLLLPVGISFFTFQSLSYTLDIFRGRERPTDSFRDFALFVAFFPTVLSGPITRARQFLPQLEQPLPDSRERMEEGLVLILRGFVKKMAFADVLAVHLVNPAFASPADYSPLFLLVAVYAFSFQLYMDLSGYTDIARGVAKLLGFELPTNFDRPYRATSVSNFWQRWHTSMSGFFRDYLYFGIGGSKHGNVYANLYITFVAIGCWHGAGWNFVLYGLIHGSCVCFERWRRGRREARGLPAEPQGLAPRLVAIVLTFQIVALSRILFRAPDLASAAAYVAAMLQPVAAAPAAAPFTAVGLATLLAAVLLHYLSPRLFEHAARGYLRAPVVLQGGALAGLALILLAFSSGGAAFIYFQF</sequence>
<evidence type="ECO:0000256" key="9">
    <source>
        <dbReference type="ARBA" id="ARBA00023136"/>
    </source>
</evidence>
<evidence type="ECO:0000256" key="8">
    <source>
        <dbReference type="ARBA" id="ARBA00022989"/>
    </source>
</evidence>
<comment type="similarity">
    <text evidence="3 11">Belongs to the membrane-bound acyltransferase family.</text>
</comment>
<evidence type="ECO:0000256" key="11">
    <source>
        <dbReference type="PIRNR" id="PIRNR016636"/>
    </source>
</evidence>
<feature type="transmembrane region" description="Helical" evidence="12">
    <location>
        <begin position="77"/>
        <end position="96"/>
    </location>
</feature>
<evidence type="ECO:0000256" key="5">
    <source>
        <dbReference type="ARBA" id="ARBA00022475"/>
    </source>
</evidence>
<keyword evidence="8 12" id="KW-1133">Transmembrane helix</keyword>
<keyword evidence="7" id="KW-0016">Alginate biosynthesis</keyword>
<evidence type="ECO:0000313" key="13">
    <source>
        <dbReference type="EMBL" id="SIQ41198.1"/>
    </source>
</evidence>
<evidence type="ECO:0000256" key="7">
    <source>
        <dbReference type="ARBA" id="ARBA00022841"/>
    </source>
</evidence>